<gene>
    <name evidence="2" type="ORF">CYL18_00465</name>
</gene>
<name>A0A2S7N330_9BACI</name>
<dbReference type="InterPro" id="IPR051532">
    <property type="entry name" value="Ester_Hydrolysis_Enzymes"/>
</dbReference>
<reference evidence="2 3" key="1">
    <citation type="submission" date="2017-12" db="EMBL/GenBank/DDBJ databases">
        <title>Taxonomic description and draft genome of Pradoshia cofamensis Gen. nov., sp. nov., a thermotolerant bacillale isolated from anterior gut of earthworm Eisenia fetida.</title>
        <authorList>
            <person name="Saha T."/>
            <person name="Chakraborty R."/>
        </authorList>
    </citation>
    <scope>NUCLEOTIDE SEQUENCE [LARGE SCALE GENOMIC DNA]</scope>
    <source>
        <strain evidence="2 3">EAG3</strain>
    </source>
</reference>
<dbReference type="Gene3D" id="3.40.50.1110">
    <property type="entry name" value="SGNH hydrolase"/>
    <property type="match status" value="1"/>
</dbReference>
<dbReference type="InterPro" id="IPR013830">
    <property type="entry name" value="SGNH_hydro"/>
</dbReference>
<proteinExistence type="predicted"/>
<evidence type="ECO:0000313" key="2">
    <source>
        <dbReference type="EMBL" id="PQD96408.1"/>
    </source>
</evidence>
<dbReference type="RefSeq" id="WP_104847508.1">
    <property type="nucleotide sequence ID" value="NZ_PKOZ01000001.1"/>
</dbReference>
<dbReference type="OrthoDB" id="252349at2"/>
<evidence type="ECO:0000313" key="3">
    <source>
        <dbReference type="Proteomes" id="UP000239663"/>
    </source>
</evidence>
<accession>A0A2S7N330</accession>
<dbReference type="AlphaFoldDB" id="A0A2S7N330"/>
<sequence length="242" mass="27529">MKKPLIITLAILVVVGISYGLYAYQFDADLKPDDEQTIIALGDSLTYGLGDEEEQGYVGQLQKKLNQQSRYTYTIRNFGIPGQESSDLLDQLKSIEVNETFNEADWVIVYIGTNDLRSATGGNFLTISTEAIAQKKQLYTNNMEEILSAIRKFNPSVPIITVGLYNPFQQSDQLNDVVSDWDESVKSITEQHENAHFIPTNDLYQDKEKEDYFSDALHLNQKGYEMIADRIGRYMAEELDKQ</sequence>
<feature type="domain" description="SGNH hydrolase-type esterase" evidence="1">
    <location>
        <begin position="40"/>
        <end position="225"/>
    </location>
</feature>
<dbReference type="GO" id="GO:0004622">
    <property type="term" value="F:phosphatidylcholine lysophospholipase activity"/>
    <property type="evidence" value="ECO:0007669"/>
    <property type="project" value="TreeGrafter"/>
</dbReference>
<dbReference type="PANTHER" id="PTHR30383">
    <property type="entry name" value="THIOESTERASE 1/PROTEASE 1/LYSOPHOSPHOLIPASE L1"/>
    <property type="match status" value="1"/>
</dbReference>
<dbReference type="SUPFAM" id="SSF52266">
    <property type="entry name" value="SGNH hydrolase"/>
    <property type="match status" value="1"/>
</dbReference>
<comment type="caution">
    <text evidence="2">The sequence shown here is derived from an EMBL/GenBank/DDBJ whole genome shotgun (WGS) entry which is preliminary data.</text>
</comment>
<protein>
    <recommendedName>
        <fullName evidence="1">SGNH hydrolase-type esterase domain-containing protein</fullName>
    </recommendedName>
</protein>
<keyword evidence="3" id="KW-1185">Reference proteome</keyword>
<dbReference type="InterPro" id="IPR036514">
    <property type="entry name" value="SGNH_hydro_sf"/>
</dbReference>
<dbReference type="PANTHER" id="PTHR30383:SF27">
    <property type="entry name" value="SPORE GERMINATION LIPASE LIPC"/>
    <property type="match status" value="1"/>
</dbReference>
<dbReference type="Proteomes" id="UP000239663">
    <property type="component" value="Unassembled WGS sequence"/>
</dbReference>
<organism evidence="2 3">
    <name type="scientific">Pradoshia eiseniae</name>
    <dbReference type="NCBI Taxonomy" id="2064768"/>
    <lineage>
        <taxon>Bacteria</taxon>
        <taxon>Bacillati</taxon>
        <taxon>Bacillota</taxon>
        <taxon>Bacilli</taxon>
        <taxon>Bacillales</taxon>
        <taxon>Bacillaceae</taxon>
        <taxon>Pradoshia</taxon>
    </lineage>
</organism>
<dbReference type="EMBL" id="PKOZ01000001">
    <property type="protein sequence ID" value="PQD96408.1"/>
    <property type="molecule type" value="Genomic_DNA"/>
</dbReference>
<evidence type="ECO:0000259" key="1">
    <source>
        <dbReference type="Pfam" id="PF13472"/>
    </source>
</evidence>
<dbReference type="Pfam" id="PF13472">
    <property type="entry name" value="Lipase_GDSL_2"/>
    <property type="match status" value="1"/>
</dbReference>